<keyword evidence="2" id="KW-1185">Reference proteome</keyword>
<sequence>MDGRRGQKGYNRHQGTQVNKWFGRKLPIGNWRPAVPSWEKEFCRSVGSVPWKKLVEAKRYMCIYDKVLKWDDSAVEEAFRNAKERFWAGINGIPCSIALPDPNLYIDEVDWASKVDPELLCDLERGPEALDGGNSNCNNSGTIIFGDVLADPWASTHEDPDRRDGHKFKSGLDIVYDNWDTWDWGDPNGELEPARPYVSRHKSLRFRRDNNRDNNRMDYRWNCGKG</sequence>
<evidence type="ECO:0000313" key="1">
    <source>
        <dbReference type="EMBL" id="KAL3715758.1"/>
    </source>
</evidence>
<comment type="caution">
    <text evidence="1">The sequence shown here is derived from an EMBL/GenBank/DDBJ whole genome shotgun (WGS) entry which is preliminary data.</text>
</comment>
<organism evidence="1 2">
    <name type="scientific">Eucalyptus globulus</name>
    <name type="common">Tasmanian blue gum</name>
    <dbReference type="NCBI Taxonomy" id="34317"/>
    <lineage>
        <taxon>Eukaryota</taxon>
        <taxon>Viridiplantae</taxon>
        <taxon>Streptophyta</taxon>
        <taxon>Embryophyta</taxon>
        <taxon>Tracheophyta</taxon>
        <taxon>Spermatophyta</taxon>
        <taxon>Magnoliopsida</taxon>
        <taxon>eudicotyledons</taxon>
        <taxon>Gunneridae</taxon>
        <taxon>Pentapetalae</taxon>
        <taxon>rosids</taxon>
        <taxon>malvids</taxon>
        <taxon>Myrtales</taxon>
        <taxon>Myrtaceae</taxon>
        <taxon>Myrtoideae</taxon>
        <taxon>Eucalypteae</taxon>
        <taxon>Eucalyptus</taxon>
    </lineage>
</organism>
<dbReference type="Proteomes" id="UP001634007">
    <property type="component" value="Unassembled WGS sequence"/>
</dbReference>
<dbReference type="AlphaFoldDB" id="A0ABD3INV5"/>
<name>A0ABD3INV5_EUCGL</name>
<gene>
    <name evidence="1" type="ORF">ACJRO7_007497</name>
</gene>
<dbReference type="PANTHER" id="PTHR34567">
    <property type="entry name" value="FK506-BINDING-LIKE PROTEIN"/>
    <property type="match status" value="1"/>
</dbReference>
<proteinExistence type="predicted"/>
<accession>A0ABD3INV5</accession>
<dbReference type="EMBL" id="JBJKBG010000011">
    <property type="protein sequence ID" value="KAL3715758.1"/>
    <property type="molecule type" value="Genomic_DNA"/>
</dbReference>
<reference evidence="1 2" key="1">
    <citation type="submission" date="2024-11" db="EMBL/GenBank/DDBJ databases">
        <title>Chromosome-level genome assembly of Eucalyptus globulus Labill. provides insights into its genome evolution.</title>
        <authorList>
            <person name="Li X."/>
        </authorList>
    </citation>
    <scope>NUCLEOTIDE SEQUENCE [LARGE SCALE GENOMIC DNA]</scope>
    <source>
        <strain evidence="1">CL2024</strain>
        <tissue evidence="1">Fresh tender leaves</tissue>
    </source>
</reference>
<evidence type="ECO:0000313" key="2">
    <source>
        <dbReference type="Proteomes" id="UP001634007"/>
    </source>
</evidence>
<dbReference type="PANTHER" id="PTHR34567:SF3">
    <property type="entry name" value="FK506-BINDING-LIKE PROTEIN"/>
    <property type="match status" value="1"/>
</dbReference>
<protein>
    <submittedName>
        <fullName evidence="1">Uncharacterized protein</fullName>
    </submittedName>
</protein>